<dbReference type="Proteomes" id="UP000000226">
    <property type="component" value="Chromosome 10"/>
</dbReference>
<feature type="coiled-coil region" evidence="4">
    <location>
        <begin position="896"/>
        <end position="923"/>
    </location>
</feature>
<sequence length="1086" mass="124468">HAGLSNTSSKRILNKGRKISKECKGLPIAIAVIAASLKGKQRPEEWDVALQSLQKSMLERGDDENWSQIYTCLKYSYDNMKNETDKKLFLLCSVFREDEDISEELFVRLAIGTGLIENIDEISNYGECRNKAVVAKYKLIDSCLLLHGKFGSVKMHDLVREVALSIANKEILAVDTSNKNEMTVVEKGKNIKYFLFEGKSTDLFSFKFDGSKLDLLIVYLNETENFDVKVPNSFFKNIAGLRVLYLSNKFAKATLSLPQSIQSLTNIRSLYLEGYILGDISILGILKGLQTLELVSCSMDEFPREISNLVKLKLLNLNYSTCERENSFKVIERCTSLEELFRIIDNYSKYFMSDNFFLRNSLGIPMAEKVFCEETFKSLLQKVECLSLRSLQGMWKNLIPEIIYIDDDEICCGPLPFQLLMSLKSFILYDCIHLEGMLFKSKISLCNLKKLSIRKCPMLTSLFELSTTQSLLLLEELEIQDCEQLKREEIVDAHNHSKSFTLTFPNLKTLIIYKCPQLLFILPVVVARNVPKLVRMIIRECNLLKYVFGPYQHKHEEEDLHHESKDVIFTILSEVYLVDLPNFVDIYPECEEFKCLSVRISSSRYESKAQVESNPMKCKILHWIHKYRNKWRTTKIPLDSKDQLQDCSLSMLSGSMSHFFAMVNHLQVNDSSANDVIGQEMTVNLEKNALNYMPQTHVGSKSFFTLQNVTVLSIEECKKIEVIFCASMLEGLPYMHKLAIFRCNELKQIISEDTKNQTKPFFPRLKVLVIVGCNKLKCVFPISTSKMLSELEVLVIVEACMLEQVFQGDTDQRAEIPNMKTLVFVELPRLCQEIEFFTVKDCCVKNCPKLSLSSSLQSFKDIINSITEISDVILILHQALHDKFYEDNQHEHDFESNELEDVVKQNEERIEEEQEIVEKASGLGIPSMAISPTDTALDKRQSLIFKSRLHYRFHLHYFHYSFILLRLQSSSLLHSPFHFFFLSSHRSVAPLLALSHHCKALTCNAVLPRDRATAPLPFSIEPLCCYTSREGHCVAAPCDRTAPLLPMTRFTSCRDRTMSLATLSSLAPPMNALLSVANDRTMRQHH</sequence>
<organism evidence="6 7">
    <name type="scientific">Phaseolus vulgaris</name>
    <name type="common">Kidney bean</name>
    <name type="synonym">French bean</name>
    <dbReference type="NCBI Taxonomy" id="3885"/>
    <lineage>
        <taxon>Eukaryota</taxon>
        <taxon>Viridiplantae</taxon>
        <taxon>Streptophyta</taxon>
        <taxon>Embryophyta</taxon>
        <taxon>Tracheophyta</taxon>
        <taxon>Spermatophyta</taxon>
        <taxon>Magnoliopsida</taxon>
        <taxon>eudicotyledons</taxon>
        <taxon>Gunneridae</taxon>
        <taxon>Pentapetalae</taxon>
        <taxon>rosids</taxon>
        <taxon>fabids</taxon>
        <taxon>Fabales</taxon>
        <taxon>Fabaceae</taxon>
        <taxon>Papilionoideae</taxon>
        <taxon>50 kb inversion clade</taxon>
        <taxon>NPAAA clade</taxon>
        <taxon>indigoferoid/millettioid clade</taxon>
        <taxon>Phaseoleae</taxon>
        <taxon>Phaseolus</taxon>
    </lineage>
</organism>
<dbReference type="eggNOG" id="KOG4658">
    <property type="taxonomic scope" value="Eukaryota"/>
</dbReference>
<evidence type="ECO:0000256" key="2">
    <source>
        <dbReference type="ARBA" id="ARBA00022741"/>
    </source>
</evidence>
<feature type="domain" description="Disease resistance protein At4g27190-like leucine-rich repeats" evidence="5">
    <location>
        <begin position="496"/>
        <end position="588"/>
    </location>
</feature>
<evidence type="ECO:0000313" key="7">
    <source>
        <dbReference type="Proteomes" id="UP000000226"/>
    </source>
</evidence>
<dbReference type="InterPro" id="IPR057135">
    <property type="entry name" value="At4g27190-like_LRR"/>
</dbReference>
<dbReference type="OrthoDB" id="1418300at2759"/>
<keyword evidence="4" id="KW-0175">Coiled coil</keyword>
<keyword evidence="3" id="KW-0611">Plant defense</keyword>
<evidence type="ECO:0000256" key="4">
    <source>
        <dbReference type="SAM" id="Coils"/>
    </source>
</evidence>
<dbReference type="Pfam" id="PF23247">
    <property type="entry name" value="LRR_RPS2"/>
    <property type="match status" value="3"/>
</dbReference>
<dbReference type="InterPro" id="IPR036388">
    <property type="entry name" value="WH-like_DNA-bd_sf"/>
</dbReference>
<dbReference type="SUPFAM" id="SSF52047">
    <property type="entry name" value="RNI-like"/>
    <property type="match status" value="2"/>
</dbReference>
<feature type="domain" description="Disease resistance protein At4g27190-like leucine-rich repeats" evidence="5">
    <location>
        <begin position="416"/>
        <end position="483"/>
    </location>
</feature>
<dbReference type="GO" id="GO:0005524">
    <property type="term" value="F:ATP binding"/>
    <property type="evidence" value="ECO:0007669"/>
    <property type="project" value="UniProtKB-KW"/>
</dbReference>
<dbReference type="SUPFAM" id="SSF52540">
    <property type="entry name" value="P-loop containing nucleoside triphosphate hydrolases"/>
    <property type="match status" value="1"/>
</dbReference>
<accession>V7ALN6</accession>
<dbReference type="Gene3D" id="1.10.8.430">
    <property type="entry name" value="Helical domain of apoptotic protease-activating factors"/>
    <property type="match status" value="1"/>
</dbReference>
<dbReference type="GO" id="GO:0043531">
    <property type="term" value="F:ADP binding"/>
    <property type="evidence" value="ECO:0007669"/>
    <property type="project" value="InterPro"/>
</dbReference>
<dbReference type="InterPro" id="IPR042197">
    <property type="entry name" value="Apaf_helical"/>
</dbReference>
<keyword evidence="1" id="KW-0433">Leucine-rich repeat</keyword>
<dbReference type="AlphaFoldDB" id="V7ALN6"/>
<evidence type="ECO:0000259" key="5">
    <source>
        <dbReference type="Pfam" id="PF23247"/>
    </source>
</evidence>
<evidence type="ECO:0000256" key="3">
    <source>
        <dbReference type="ARBA" id="ARBA00022821"/>
    </source>
</evidence>
<dbReference type="Gene3D" id="1.10.10.10">
    <property type="entry name" value="Winged helix-like DNA-binding domain superfamily/Winged helix DNA-binding domain"/>
    <property type="match status" value="1"/>
</dbReference>
<gene>
    <name evidence="6" type="ORF">PHAVU_010G0231000g</name>
</gene>
<keyword evidence="2" id="KW-0547">Nucleotide-binding</keyword>
<dbReference type="InterPro" id="IPR027417">
    <property type="entry name" value="P-loop_NTPase"/>
</dbReference>
<feature type="domain" description="Disease resistance protein At4g27190-like leucine-rich repeats" evidence="5">
    <location>
        <begin position="746"/>
        <end position="830"/>
    </location>
</feature>
<name>V7ALN6_PHAVU</name>
<dbReference type="Gramene" id="ESW06140">
    <property type="protein sequence ID" value="ESW06140"/>
    <property type="gene ID" value="PHAVU_010G0231000g"/>
</dbReference>
<evidence type="ECO:0000313" key="6">
    <source>
        <dbReference type="EMBL" id="ESW06140.1"/>
    </source>
</evidence>
<dbReference type="Gene3D" id="3.80.10.10">
    <property type="entry name" value="Ribonuclease Inhibitor"/>
    <property type="match status" value="2"/>
</dbReference>
<dbReference type="GO" id="GO:0006952">
    <property type="term" value="P:defense response"/>
    <property type="evidence" value="ECO:0007669"/>
    <property type="project" value="UniProtKB-KW"/>
</dbReference>
<dbReference type="EMBL" id="CM002297">
    <property type="protein sequence ID" value="ESW06140.1"/>
    <property type="molecule type" value="Genomic_DNA"/>
</dbReference>
<dbReference type="InterPro" id="IPR050905">
    <property type="entry name" value="Plant_NBS-LRR"/>
</dbReference>
<dbReference type="PANTHER" id="PTHR33463">
    <property type="entry name" value="NB-ARC DOMAIN-CONTAINING PROTEIN-RELATED"/>
    <property type="match status" value="1"/>
</dbReference>
<dbReference type="InterPro" id="IPR032675">
    <property type="entry name" value="LRR_dom_sf"/>
</dbReference>
<protein>
    <recommendedName>
        <fullName evidence="5">Disease resistance protein At4g27190-like leucine-rich repeats domain-containing protein</fullName>
    </recommendedName>
</protein>
<evidence type="ECO:0000256" key="1">
    <source>
        <dbReference type="ARBA" id="ARBA00022614"/>
    </source>
</evidence>
<dbReference type="OMA" id="TCERENS"/>
<dbReference type="PANTHER" id="PTHR33463:SF105">
    <property type="entry name" value="AND NB-ARC DOMAIN DISEASE RESISTANCE PROTEIN, PUTATIVE-RELATED"/>
    <property type="match status" value="1"/>
</dbReference>
<keyword evidence="7" id="KW-1185">Reference proteome</keyword>
<feature type="non-terminal residue" evidence="6">
    <location>
        <position position="1"/>
    </location>
</feature>
<reference evidence="7" key="1">
    <citation type="journal article" date="2014" name="Nat. Genet.">
        <title>A reference genome for common bean and genome-wide analysis of dual domestications.</title>
        <authorList>
            <person name="Schmutz J."/>
            <person name="McClean P.E."/>
            <person name="Mamidi S."/>
            <person name="Wu G.A."/>
            <person name="Cannon S.B."/>
            <person name="Grimwood J."/>
            <person name="Jenkins J."/>
            <person name="Shu S."/>
            <person name="Song Q."/>
            <person name="Chavarro C."/>
            <person name="Torres-Torres M."/>
            <person name="Geffroy V."/>
            <person name="Moghaddam S.M."/>
            <person name="Gao D."/>
            <person name="Abernathy B."/>
            <person name="Barry K."/>
            <person name="Blair M."/>
            <person name="Brick M.A."/>
            <person name="Chovatia M."/>
            <person name="Gepts P."/>
            <person name="Goodstein D.M."/>
            <person name="Gonzales M."/>
            <person name="Hellsten U."/>
            <person name="Hyten D.L."/>
            <person name="Jia G."/>
            <person name="Kelly J.D."/>
            <person name="Kudrna D."/>
            <person name="Lee R."/>
            <person name="Richard M.M."/>
            <person name="Miklas P.N."/>
            <person name="Osorno J.M."/>
            <person name="Rodrigues J."/>
            <person name="Thareau V."/>
            <person name="Urrea C.A."/>
            <person name="Wang M."/>
            <person name="Yu Y."/>
            <person name="Zhang M."/>
            <person name="Wing R.A."/>
            <person name="Cregan P.B."/>
            <person name="Rokhsar D.S."/>
            <person name="Jackson S.A."/>
        </authorList>
    </citation>
    <scope>NUCLEOTIDE SEQUENCE [LARGE SCALE GENOMIC DNA]</scope>
    <source>
        <strain evidence="7">cv. G19833</strain>
    </source>
</reference>
<proteinExistence type="predicted"/>